<keyword evidence="2" id="KW-1185">Reference proteome</keyword>
<evidence type="ECO:0000313" key="1">
    <source>
        <dbReference type="EMBL" id="GAA3633404.1"/>
    </source>
</evidence>
<protein>
    <recommendedName>
        <fullName evidence="3">PD-(D/E)XK nuclease superfamily protein</fullName>
    </recommendedName>
</protein>
<dbReference type="Proteomes" id="UP001501490">
    <property type="component" value="Unassembled WGS sequence"/>
</dbReference>
<comment type="caution">
    <text evidence="1">The sequence shown here is derived from an EMBL/GenBank/DDBJ whole genome shotgun (WGS) entry which is preliminary data.</text>
</comment>
<proteinExistence type="predicted"/>
<reference evidence="2" key="1">
    <citation type="journal article" date="2019" name="Int. J. Syst. Evol. Microbiol.">
        <title>The Global Catalogue of Microorganisms (GCM) 10K type strain sequencing project: providing services to taxonomists for standard genome sequencing and annotation.</title>
        <authorList>
            <consortium name="The Broad Institute Genomics Platform"/>
            <consortium name="The Broad Institute Genome Sequencing Center for Infectious Disease"/>
            <person name="Wu L."/>
            <person name="Ma J."/>
        </authorList>
    </citation>
    <scope>NUCLEOTIDE SEQUENCE [LARGE SCALE GENOMIC DNA]</scope>
    <source>
        <strain evidence="2">JCM 16929</strain>
    </source>
</reference>
<dbReference type="RefSeq" id="WP_344807901.1">
    <property type="nucleotide sequence ID" value="NZ_BAABAB010000032.1"/>
</dbReference>
<evidence type="ECO:0000313" key="2">
    <source>
        <dbReference type="Proteomes" id="UP001501490"/>
    </source>
</evidence>
<sequence length="377" mass="41101">MSDEQRHPDLSFVVPAANETRWSDLLASLIATDPAPIKELVGGLPDAVRREVTVAGQVARRSDRLDLLLLRDGQQLAMIEAKVLADLGSQQLARYEAAFPEAEARFVLHLGSLPLSLMAAPRWRALTWEDVLSAFSESDHPWVAATARAWLRQLDSLVPRVDAETVWNDVPDDAAGFELALRTRVAWLASRMDAWCELEHDLEQSSGGGAWVAAIRVPSSSLGHKVIVEIQEGLPAQAWRPNPALAYRDRLPGPVVLVGLSQSGVITSADFDWPLLHQLFRDRIVDDSGAVVDGRAWQLTSANPRDAVDRANWQAIVAAGAPKWIGKGYGMATARTHAVCAFGARIQLDPWSTLGEIDAELQALQALIIEMAESVAS</sequence>
<accession>A0ABP7AIS4</accession>
<gene>
    <name evidence="1" type="ORF">GCM10022236_39990</name>
</gene>
<organism evidence="1 2">
    <name type="scientific">Microlunatus ginsengisoli</name>
    <dbReference type="NCBI Taxonomy" id="363863"/>
    <lineage>
        <taxon>Bacteria</taxon>
        <taxon>Bacillati</taxon>
        <taxon>Actinomycetota</taxon>
        <taxon>Actinomycetes</taxon>
        <taxon>Propionibacteriales</taxon>
        <taxon>Propionibacteriaceae</taxon>
        <taxon>Microlunatus</taxon>
    </lineage>
</organism>
<evidence type="ECO:0008006" key="3">
    <source>
        <dbReference type="Google" id="ProtNLM"/>
    </source>
</evidence>
<dbReference type="EMBL" id="BAABAB010000032">
    <property type="protein sequence ID" value="GAA3633404.1"/>
    <property type="molecule type" value="Genomic_DNA"/>
</dbReference>
<name>A0ABP7AIS4_9ACTN</name>